<reference evidence="1 2" key="1">
    <citation type="submission" date="2016-07" db="EMBL/GenBank/DDBJ databases">
        <title>Pervasive Adenine N6-methylation of Active Genes in Fungi.</title>
        <authorList>
            <consortium name="DOE Joint Genome Institute"/>
            <person name="Mondo S.J."/>
            <person name="Dannebaum R.O."/>
            <person name="Kuo R.C."/>
            <person name="Labutti K."/>
            <person name="Haridas S."/>
            <person name="Kuo A."/>
            <person name="Salamov A."/>
            <person name="Ahrendt S.R."/>
            <person name="Lipzen A."/>
            <person name="Sullivan W."/>
            <person name="Andreopoulos W.B."/>
            <person name="Clum A."/>
            <person name="Lindquist E."/>
            <person name="Daum C."/>
            <person name="Ramamoorthy G.K."/>
            <person name="Gryganskyi A."/>
            <person name="Culley D."/>
            <person name="Magnuson J.K."/>
            <person name="James T.Y."/>
            <person name="O'Malley M.A."/>
            <person name="Stajich J.E."/>
            <person name="Spatafora J.W."/>
            <person name="Visel A."/>
            <person name="Grigoriev I.V."/>
        </authorList>
    </citation>
    <scope>NUCLEOTIDE SEQUENCE [LARGE SCALE GENOMIC DNA]</scope>
    <source>
        <strain evidence="1 2">PL171</strain>
    </source>
</reference>
<dbReference type="Proteomes" id="UP000193411">
    <property type="component" value="Unassembled WGS sequence"/>
</dbReference>
<comment type="caution">
    <text evidence="1">The sequence shown here is derived from an EMBL/GenBank/DDBJ whole genome shotgun (WGS) entry which is preliminary data.</text>
</comment>
<proteinExistence type="predicted"/>
<sequence>MHLYCANNTLASKSRTIIPSRIRNARAKTSECLSSWSHAWNPRGAVTVSTCDGVSAWHTRAATSSASSTLATCSASCTPLPWSTSLVVPYSTALTLPCSASPEPVPCTAETTLPCSTSLMAPCSASPDSPPGTASTAPSCSTELAPPCSISIAPSTMAT</sequence>
<name>A0A1Y2H6V8_9FUNG</name>
<evidence type="ECO:0000313" key="1">
    <source>
        <dbReference type="EMBL" id="ORZ30269.1"/>
    </source>
</evidence>
<accession>A0A1Y2H6V8</accession>
<protein>
    <submittedName>
        <fullName evidence="1">Uncharacterized protein</fullName>
    </submittedName>
</protein>
<keyword evidence="2" id="KW-1185">Reference proteome</keyword>
<gene>
    <name evidence="1" type="ORF">BCR44DRAFT_372001</name>
</gene>
<organism evidence="1 2">
    <name type="scientific">Catenaria anguillulae PL171</name>
    <dbReference type="NCBI Taxonomy" id="765915"/>
    <lineage>
        <taxon>Eukaryota</taxon>
        <taxon>Fungi</taxon>
        <taxon>Fungi incertae sedis</taxon>
        <taxon>Blastocladiomycota</taxon>
        <taxon>Blastocladiomycetes</taxon>
        <taxon>Blastocladiales</taxon>
        <taxon>Catenariaceae</taxon>
        <taxon>Catenaria</taxon>
    </lineage>
</organism>
<dbReference type="AlphaFoldDB" id="A0A1Y2H6V8"/>
<dbReference type="EMBL" id="MCFL01000092">
    <property type="protein sequence ID" value="ORZ30269.1"/>
    <property type="molecule type" value="Genomic_DNA"/>
</dbReference>
<evidence type="ECO:0000313" key="2">
    <source>
        <dbReference type="Proteomes" id="UP000193411"/>
    </source>
</evidence>